<dbReference type="PROSITE" id="PS00862">
    <property type="entry name" value="OX2_COVAL_FAD"/>
    <property type="match status" value="1"/>
</dbReference>
<dbReference type="GO" id="GO:0016491">
    <property type="term" value="F:oxidoreductase activity"/>
    <property type="evidence" value="ECO:0007669"/>
    <property type="project" value="UniProtKB-KW"/>
</dbReference>
<name>A0A0F0H3G0_LENAE</name>
<dbReference type="Pfam" id="PF08031">
    <property type="entry name" value="BBE"/>
    <property type="match status" value="1"/>
</dbReference>
<comment type="cofactor">
    <cofactor evidence="1">
        <name>FAD</name>
        <dbReference type="ChEBI" id="CHEBI:57692"/>
    </cofactor>
</comment>
<dbReference type="InterPro" id="IPR016166">
    <property type="entry name" value="FAD-bd_PCMH"/>
</dbReference>
<dbReference type="RefSeq" id="WP_045312679.1">
    <property type="nucleotide sequence ID" value="NZ_JYJG01000115.1"/>
</dbReference>
<proteinExistence type="inferred from homology"/>
<dbReference type="Gene3D" id="3.30.465.10">
    <property type="match status" value="1"/>
</dbReference>
<evidence type="ECO:0000256" key="2">
    <source>
        <dbReference type="ARBA" id="ARBA00005466"/>
    </source>
</evidence>
<sequence>MTFDSLAAQALGRVLLPGDEGFASRSKPFNERYAATVPAAVLAVASSEDVATAIRWARENSVPLVARGGGHSYAGTSVNTGLVLDLRGLSGVHVDPDTALVTVGGGTRTGELYSALRPHDIAFPLGNSDEVAIGGLTLGGGVAAVSRAWGLTCDSLVSTDVVLADGSAVTCSATENPDLFWACRGGGGGNFGVNTSFTFQARPVVSSATCLLLWEWDHAVDVMLLVQEIQRTAPDGLSLRAGLTSGGMVSLIGWHLGSADELRTLLAPLNHTKPFRCDIEDRTYWEAVEYVHHETAGGAFAGRTRTTSVPLPEQGVRTLVTAVAKWPGSSNPDGGGAALFGWGGAINALGVTETAFPHREAMFLVSLDTSWTSADSPQVVRDNLEWLTALHEDIGPFADNASYLNFTDPDLADWRQAYHGPNYARLAEVKKRYDPDRFFSFSQAI</sequence>
<dbReference type="InterPro" id="IPR050416">
    <property type="entry name" value="FAD-linked_Oxidoreductase"/>
</dbReference>
<reference evidence="7 8" key="1">
    <citation type="submission" date="2015-02" db="EMBL/GenBank/DDBJ databases">
        <authorList>
            <person name="Ju K.-S."/>
            <person name="Doroghazi J.R."/>
            <person name="Metcalf W."/>
        </authorList>
    </citation>
    <scope>NUCLEOTIDE SEQUENCE [LARGE SCALE GENOMIC DNA]</scope>
    <source>
        <strain evidence="7 8">NRRL B-16140</strain>
    </source>
</reference>
<dbReference type="Gene3D" id="3.40.462.20">
    <property type="match status" value="1"/>
</dbReference>
<dbReference type="PATRIC" id="fig|68170.10.peg.4463"/>
<evidence type="ECO:0000256" key="5">
    <source>
        <dbReference type="ARBA" id="ARBA00023002"/>
    </source>
</evidence>
<evidence type="ECO:0000259" key="6">
    <source>
        <dbReference type="PROSITE" id="PS51387"/>
    </source>
</evidence>
<keyword evidence="5" id="KW-0560">Oxidoreductase</keyword>
<dbReference type="InterPro" id="IPR012951">
    <property type="entry name" value="BBE"/>
</dbReference>
<dbReference type="PANTHER" id="PTHR42973">
    <property type="entry name" value="BINDING OXIDOREDUCTASE, PUTATIVE (AFU_ORTHOLOGUE AFUA_1G17690)-RELATED"/>
    <property type="match status" value="1"/>
</dbReference>
<comment type="similarity">
    <text evidence="2">Belongs to the oxygen-dependent FAD-linked oxidoreductase family.</text>
</comment>
<evidence type="ECO:0000313" key="8">
    <source>
        <dbReference type="Proteomes" id="UP000033393"/>
    </source>
</evidence>
<dbReference type="GO" id="GO:0071949">
    <property type="term" value="F:FAD binding"/>
    <property type="evidence" value="ECO:0007669"/>
    <property type="project" value="InterPro"/>
</dbReference>
<dbReference type="OrthoDB" id="9775082at2"/>
<dbReference type="InterPro" id="IPR036318">
    <property type="entry name" value="FAD-bd_PCMH-like_sf"/>
</dbReference>
<feature type="domain" description="FAD-binding PCMH-type" evidence="6">
    <location>
        <begin position="34"/>
        <end position="204"/>
    </location>
</feature>
<dbReference type="STRING" id="68170.GCA_000974445_08522"/>
<dbReference type="PROSITE" id="PS51387">
    <property type="entry name" value="FAD_PCMH"/>
    <property type="match status" value="1"/>
</dbReference>
<dbReference type="AlphaFoldDB" id="A0A0F0H3G0"/>
<protein>
    <submittedName>
        <fullName evidence="7">Oxidoreductase</fullName>
    </submittedName>
</protein>
<keyword evidence="3" id="KW-0285">Flavoprotein</keyword>
<dbReference type="EMBL" id="JYJG01000115">
    <property type="protein sequence ID" value="KJK48163.1"/>
    <property type="molecule type" value="Genomic_DNA"/>
</dbReference>
<evidence type="ECO:0000313" key="7">
    <source>
        <dbReference type="EMBL" id="KJK48163.1"/>
    </source>
</evidence>
<evidence type="ECO:0000256" key="3">
    <source>
        <dbReference type="ARBA" id="ARBA00022630"/>
    </source>
</evidence>
<organism evidence="7 8">
    <name type="scientific">Lentzea aerocolonigenes</name>
    <name type="common">Lechevalieria aerocolonigenes</name>
    <name type="synonym">Saccharothrix aerocolonigenes</name>
    <dbReference type="NCBI Taxonomy" id="68170"/>
    <lineage>
        <taxon>Bacteria</taxon>
        <taxon>Bacillati</taxon>
        <taxon>Actinomycetota</taxon>
        <taxon>Actinomycetes</taxon>
        <taxon>Pseudonocardiales</taxon>
        <taxon>Pseudonocardiaceae</taxon>
        <taxon>Lentzea</taxon>
    </lineage>
</organism>
<dbReference type="Pfam" id="PF01565">
    <property type="entry name" value="FAD_binding_4"/>
    <property type="match status" value="1"/>
</dbReference>
<dbReference type="SUPFAM" id="SSF56176">
    <property type="entry name" value="FAD-binding/transporter-associated domain-like"/>
    <property type="match status" value="1"/>
</dbReference>
<evidence type="ECO:0000256" key="4">
    <source>
        <dbReference type="ARBA" id="ARBA00022827"/>
    </source>
</evidence>
<evidence type="ECO:0000256" key="1">
    <source>
        <dbReference type="ARBA" id="ARBA00001974"/>
    </source>
</evidence>
<dbReference type="InterPro" id="IPR016169">
    <property type="entry name" value="FAD-bd_PCMH_sub2"/>
</dbReference>
<comment type="caution">
    <text evidence="7">The sequence shown here is derived from an EMBL/GenBank/DDBJ whole genome shotgun (WGS) entry which is preliminary data.</text>
</comment>
<keyword evidence="4" id="KW-0274">FAD</keyword>
<dbReference type="PANTHER" id="PTHR42973:SF39">
    <property type="entry name" value="FAD-BINDING PCMH-TYPE DOMAIN-CONTAINING PROTEIN"/>
    <property type="match status" value="1"/>
</dbReference>
<dbReference type="Proteomes" id="UP000033393">
    <property type="component" value="Unassembled WGS sequence"/>
</dbReference>
<accession>A0A0F0H3G0</accession>
<dbReference type="InterPro" id="IPR006093">
    <property type="entry name" value="Oxy_OxRdtase_FAD_BS"/>
</dbReference>
<dbReference type="InterPro" id="IPR006094">
    <property type="entry name" value="Oxid_FAD_bind_N"/>
</dbReference>
<gene>
    <name evidence="7" type="ORF">UK23_17805</name>
</gene>
<keyword evidence="8" id="KW-1185">Reference proteome</keyword>